<dbReference type="STRING" id="694573.A0A194UUH3"/>
<evidence type="ECO:0000256" key="2">
    <source>
        <dbReference type="ARBA" id="ARBA00022723"/>
    </source>
</evidence>
<reference evidence="9" key="1">
    <citation type="submission" date="2014-12" db="EMBL/GenBank/DDBJ databases">
        <title>Genome Sequence of Valsa Canker Pathogens Uncovers a Specific Adaption of Colonization on Woody Bark.</title>
        <authorList>
            <person name="Yin Z."/>
            <person name="Liu H."/>
            <person name="Gao X."/>
            <person name="Li Z."/>
            <person name="Song N."/>
            <person name="Ke X."/>
            <person name="Dai Q."/>
            <person name="Wu Y."/>
            <person name="Sun Y."/>
            <person name="Xu J.-R."/>
            <person name="Kang Z.K."/>
            <person name="Wang L."/>
            <person name="Huang L."/>
        </authorList>
    </citation>
    <scope>NUCLEOTIDE SEQUENCE [LARGE SCALE GENOMIC DNA]</scope>
    <source>
        <strain evidence="9">SXYL134</strain>
    </source>
</reference>
<keyword evidence="2" id="KW-0479">Metal-binding</keyword>
<evidence type="ECO:0000256" key="1">
    <source>
        <dbReference type="ARBA" id="ARBA00022714"/>
    </source>
</evidence>
<evidence type="ECO:0000313" key="9">
    <source>
        <dbReference type="Proteomes" id="UP000078576"/>
    </source>
</evidence>
<dbReference type="InterPro" id="IPR036922">
    <property type="entry name" value="Rieske_2Fe-2S_sf"/>
</dbReference>
<dbReference type="PANTHER" id="PTHR21496:SF0">
    <property type="entry name" value="RIESKE DOMAIN-CONTAINING PROTEIN"/>
    <property type="match status" value="1"/>
</dbReference>
<name>A0A194UUH3_CYTMA</name>
<dbReference type="PANTHER" id="PTHR21496">
    <property type="entry name" value="FERREDOXIN-RELATED"/>
    <property type="match status" value="1"/>
</dbReference>
<gene>
    <name evidence="8" type="ORF">VP1G_02699</name>
</gene>
<dbReference type="SUPFAM" id="SSF50022">
    <property type="entry name" value="ISP domain"/>
    <property type="match status" value="1"/>
</dbReference>
<keyword evidence="1" id="KW-0001">2Fe-2S</keyword>
<comment type="cofactor">
    <cofactor evidence="5">
        <name>[2Fe-2S] cluster</name>
        <dbReference type="ChEBI" id="CHEBI:190135"/>
    </cofactor>
</comment>
<organism evidence="8 9">
    <name type="scientific">Cytospora mali</name>
    <name type="common">Apple Valsa canker fungus</name>
    <name type="synonym">Valsa mali</name>
    <dbReference type="NCBI Taxonomy" id="578113"/>
    <lineage>
        <taxon>Eukaryota</taxon>
        <taxon>Fungi</taxon>
        <taxon>Dikarya</taxon>
        <taxon>Ascomycota</taxon>
        <taxon>Pezizomycotina</taxon>
        <taxon>Sordariomycetes</taxon>
        <taxon>Sordariomycetidae</taxon>
        <taxon>Diaporthales</taxon>
        <taxon>Cytosporaceae</taxon>
        <taxon>Cytospora</taxon>
    </lineage>
</organism>
<dbReference type="CDD" id="cd03467">
    <property type="entry name" value="Rieske"/>
    <property type="match status" value="1"/>
</dbReference>
<accession>A0A194UUH3</accession>
<dbReference type="EMBL" id="KN714679">
    <property type="protein sequence ID" value="KUI55313.1"/>
    <property type="molecule type" value="Genomic_DNA"/>
</dbReference>
<dbReference type="PROSITE" id="PS51296">
    <property type="entry name" value="RIESKE"/>
    <property type="match status" value="1"/>
</dbReference>
<sequence>MASFFNPFSRSKGGDAWFHVGLTSSFPNITAEDGESIAHMRPCGNNNAESPGCKVFYVPKEDSTRASEVTLDDSGAPPEAGGLRDQVLVFQYKEKFHAINHECPHSSYPLSNGAPFDIEDFGIVWSSGVTCPKHGWSFDLSSGKGDRGTFKLQVWEVQLRPVAGSAAKSGEEGEQEEKEVWVRRKQRMG</sequence>
<keyword evidence="3" id="KW-0408">Iron</keyword>
<dbReference type="OrthoDB" id="426882at2759"/>
<evidence type="ECO:0000313" key="8">
    <source>
        <dbReference type="EMBL" id="KUI55313.1"/>
    </source>
</evidence>
<proteinExistence type="predicted"/>
<dbReference type="Gene3D" id="2.102.10.10">
    <property type="entry name" value="Rieske [2Fe-2S] iron-sulphur domain"/>
    <property type="match status" value="1"/>
</dbReference>
<evidence type="ECO:0000256" key="6">
    <source>
        <dbReference type="SAM" id="MobiDB-lite"/>
    </source>
</evidence>
<protein>
    <submittedName>
        <fullName evidence="8">Rieske domain-containing protein</fullName>
    </submittedName>
</protein>
<dbReference type="GO" id="GO:0051537">
    <property type="term" value="F:2 iron, 2 sulfur cluster binding"/>
    <property type="evidence" value="ECO:0007669"/>
    <property type="project" value="UniProtKB-KW"/>
</dbReference>
<feature type="region of interest" description="Disordered" evidence="6">
    <location>
        <begin position="163"/>
        <end position="189"/>
    </location>
</feature>
<dbReference type="AlphaFoldDB" id="A0A194UUH3"/>
<evidence type="ECO:0000256" key="5">
    <source>
        <dbReference type="ARBA" id="ARBA00034078"/>
    </source>
</evidence>
<dbReference type="Pfam" id="PF00355">
    <property type="entry name" value="Rieske"/>
    <property type="match status" value="1"/>
</dbReference>
<dbReference type="InterPro" id="IPR017941">
    <property type="entry name" value="Rieske_2Fe-2S"/>
</dbReference>
<feature type="domain" description="Rieske" evidence="7">
    <location>
        <begin position="84"/>
        <end position="160"/>
    </location>
</feature>
<dbReference type="Proteomes" id="UP000078576">
    <property type="component" value="Unassembled WGS sequence"/>
</dbReference>
<evidence type="ECO:0000256" key="3">
    <source>
        <dbReference type="ARBA" id="ARBA00023004"/>
    </source>
</evidence>
<keyword evidence="4" id="KW-0411">Iron-sulfur</keyword>
<evidence type="ECO:0000259" key="7">
    <source>
        <dbReference type="PROSITE" id="PS51296"/>
    </source>
</evidence>
<dbReference type="GO" id="GO:0046872">
    <property type="term" value="F:metal ion binding"/>
    <property type="evidence" value="ECO:0007669"/>
    <property type="project" value="UniProtKB-KW"/>
</dbReference>
<evidence type="ECO:0000256" key="4">
    <source>
        <dbReference type="ARBA" id="ARBA00023014"/>
    </source>
</evidence>
<keyword evidence="9" id="KW-1185">Reference proteome</keyword>